<feature type="signal peptide" evidence="2">
    <location>
        <begin position="1"/>
        <end position="26"/>
    </location>
</feature>
<reference evidence="3 4" key="1">
    <citation type="submission" date="2020-04" db="EMBL/GenBank/DDBJ databases">
        <authorList>
            <person name="Liu S."/>
        </authorList>
    </citation>
    <scope>NUCLEOTIDE SEQUENCE [LARGE SCALE GENOMIC DNA]</scope>
    <source>
        <strain evidence="3 4">CGMCC 1.15091</strain>
    </source>
</reference>
<dbReference type="EMBL" id="JAAZSR010000090">
    <property type="protein sequence ID" value="NKX50433.1"/>
    <property type="molecule type" value="Genomic_DNA"/>
</dbReference>
<evidence type="ECO:0008006" key="5">
    <source>
        <dbReference type="Google" id="ProtNLM"/>
    </source>
</evidence>
<comment type="caution">
    <text evidence="3">The sequence shown here is derived from an EMBL/GenBank/DDBJ whole genome shotgun (WGS) entry which is preliminary data.</text>
</comment>
<evidence type="ECO:0000256" key="2">
    <source>
        <dbReference type="SAM" id="SignalP"/>
    </source>
</evidence>
<name>A0ABX1JMY3_9MICC</name>
<sequence>MKTSLFIAAPAAALGALALAAGPAAAQDGSYQASLAPANNSGTSGQVMIDTRGQEATITMNVSGAAEIWQNAPFPHGQHIHIGGQGICPGPEADADGDGVVSSPEGDPLAGTIPASLTLEGDTSPASAVAIDRFPAGGAYSYNRTITLDAATIQAIQAGTATVEVHGVDPNLLPPAAQQKASPEAPSLPLAATLSAACGTLTASQVSGPMPGAPDTGIEGPQRTGDGTAALADAAGIGAAAAVAGAVALRRRAARGD</sequence>
<evidence type="ECO:0000313" key="3">
    <source>
        <dbReference type="EMBL" id="NKX50433.1"/>
    </source>
</evidence>
<gene>
    <name evidence="3" type="ORF">HER39_07610</name>
</gene>
<accession>A0ABX1JMY3</accession>
<keyword evidence="2" id="KW-0732">Signal</keyword>
<proteinExistence type="predicted"/>
<feature type="region of interest" description="Disordered" evidence="1">
    <location>
        <begin position="205"/>
        <end position="227"/>
    </location>
</feature>
<keyword evidence="4" id="KW-1185">Reference proteome</keyword>
<feature type="chain" id="PRO_5047347268" description="CHRD domain-containing protein" evidence="2">
    <location>
        <begin position="27"/>
        <end position="257"/>
    </location>
</feature>
<evidence type="ECO:0000256" key="1">
    <source>
        <dbReference type="SAM" id="MobiDB-lite"/>
    </source>
</evidence>
<protein>
    <recommendedName>
        <fullName evidence="5">CHRD domain-containing protein</fullName>
    </recommendedName>
</protein>
<evidence type="ECO:0000313" key="4">
    <source>
        <dbReference type="Proteomes" id="UP000523795"/>
    </source>
</evidence>
<organism evidence="3 4">
    <name type="scientific">Arthrobacter deserti</name>
    <dbReference type="NCBI Taxonomy" id="1742687"/>
    <lineage>
        <taxon>Bacteria</taxon>
        <taxon>Bacillati</taxon>
        <taxon>Actinomycetota</taxon>
        <taxon>Actinomycetes</taxon>
        <taxon>Micrococcales</taxon>
        <taxon>Micrococcaceae</taxon>
        <taxon>Arthrobacter</taxon>
    </lineage>
</organism>
<dbReference type="Proteomes" id="UP000523795">
    <property type="component" value="Unassembled WGS sequence"/>
</dbReference>